<dbReference type="Pfam" id="PF05178">
    <property type="entry name" value="Kri1"/>
    <property type="match status" value="1"/>
</dbReference>
<feature type="region of interest" description="Disordered" evidence="2">
    <location>
        <begin position="157"/>
        <end position="184"/>
    </location>
</feature>
<feature type="compositionally biased region" description="Acidic residues" evidence="2">
    <location>
        <begin position="70"/>
        <end position="86"/>
    </location>
</feature>
<feature type="region of interest" description="Disordered" evidence="2">
    <location>
        <begin position="340"/>
        <end position="381"/>
    </location>
</feature>
<gene>
    <name evidence="4" type="ORF">CSSPJE1EN2_LOCUS22353</name>
</gene>
<sequence>MARGGGGEDGRGPSRVTKSLLDDDDGEGDGGQEEARITVNEAYAKRFVHNKEREDLHRLQELKKKGLADSDGDDDDDDSEEEDEDGLLPGRTDAQIFETLARIKKRDPSIYVSEAKFYDEEEEEDGREEGDGVEPATKEKKKKKPLYLKDVVARQLLDGGADEDEEDENLKNKKISKTRTAAAQQPVIATYAEEQQELKNAFLQSFAEAGSEADDDGEDLLRLRPKKAEELGRDKEKQAEEVVSDEEEEEEAEKQQQRNKDVGIRQRLESYFGKDDELDDNEKFLKTFLLNQGWIDTEKNRIPSYKEVVVEVSEDEAILEDQDKYEASYNFRFEEGMGSQVMGNPRMVEGSVRKKGEVRKKQRQRKEERLSEQQKTREEELKRLKNLKKKEIMEKLSKIRTVAGASSAEFATLKEEDLEADFDPEEYDQRMKEAFGDEYYRAEDAELKDDEEEEEDDDASDDNIEKPNFDAEDEELGLPKGWTKKVGFAAVREKQKVSTKAKAAFDKNLEDYYKLDYEDMVGDLPTRFKYREVQANTYGLKARDILGTEDKELNQYVSIKKLATYRTEEWKPPRSLRSMMRKQILGKGKEDPMRKTTQKQIASNQAKSKKEVPDSVEVEEHVTHAVDLSKDTPEEAGEESQVNSQQGNLKKRKDMADAGGEIPLSLEQGDLKKSKRRRKKKSGPTAFLPPSRIQAYETVQQPAKKKKKKKSNTAK</sequence>
<feature type="compositionally biased region" description="Acidic residues" evidence="2">
    <location>
        <begin position="446"/>
        <end position="462"/>
    </location>
</feature>
<evidence type="ECO:0000256" key="1">
    <source>
        <dbReference type="ARBA" id="ARBA00007473"/>
    </source>
</evidence>
<evidence type="ECO:0000259" key="3">
    <source>
        <dbReference type="Pfam" id="PF12936"/>
    </source>
</evidence>
<dbReference type="Proteomes" id="UP001497522">
    <property type="component" value="Chromosome 8"/>
</dbReference>
<feature type="compositionally biased region" description="Basic and acidic residues" evidence="2">
    <location>
        <begin position="608"/>
        <end position="633"/>
    </location>
</feature>
<dbReference type="PANTHER" id="PTHR14490:SF5">
    <property type="entry name" value="PROTEIN KRI1 HOMOLOG"/>
    <property type="match status" value="1"/>
</dbReference>
<feature type="region of interest" description="Disordered" evidence="2">
    <location>
        <begin position="573"/>
        <end position="715"/>
    </location>
</feature>
<feature type="compositionally biased region" description="Basic and acidic residues" evidence="2">
    <location>
        <begin position="49"/>
        <end position="68"/>
    </location>
</feature>
<feature type="domain" description="Kri1-like C-terminal" evidence="3">
    <location>
        <begin position="505"/>
        <end position="574"/>
    </location>
</feature>
<comment type="similarity">
    <text evidence="1">Belongs to the KRI1 family.</text>
</comment>
<proteinExistence type="inferred from homology"/>
<protein>
    <recommendedName>
        <fullName evidence="3">Kri1-like C-terminal domain-containing protein</fullName>
    </recommendedName>
</protein>
<feature type="region of interest" description="Disordered" evidence="2">
    <location>
        <begin position="209"/>
        <end position="264"/>
    </location>
</feature>
<feature type="compositionally biased region" description="Acidic residues" evidence="2">
    <location>
        <begin position="242"/>
        <end position="252"/>
    </location>
</feature>
<feature type="compositionally biased region" description="Basic and acidic residues" evidence="2">
    <location>
        <begin position="219"/>
        <end position="240"/>
    </location>
</feature>
<feature type="compositionally biased region" description="Basic residues" evidence="2">
    <location>
        <begin position="703"/>
        <end position="715"/>
    </location>
</feature>
<dbReference type="EMBL" id="OZ023709">
    <property type="protein sequence ID" value="CAK9880954.1"/>
    <property type="molecule type" value="Genomic_DNA"/>
</dbReference>
<dbReference type="InterPro" id="IPR024626">
    <property type="entry name" value="Kri1-like_C"/>
</dbReference>
<evidence type="ECO:0000256" key="2">
    <source>
        <dbReference type="SAM" id="MobiDB-lite"/>
    </source>
</evidence>
<dbReference type="PANTHER" id="PTHR14490">
    <property type="entry name" value="ZINC FINGER, ZZ TYPE"/>
    <property type="match status" value="1"/>
</dbReference>
<feature type="compositionally biased region" description="Basic and acidic residues" evidence="2">
    <location>
        <begin position="435"/>
        <end position="445"/>
    </location>
</feature>
<reference evidence="4" key="1">
    <citation type="submission" date="2024-03" db="EMBL/GenBank/DDBJ databases">
        <authorList>
            <consortium name="ELIXIR-Norway"/>
            <consortium name="Elixir Norway"/>
        </authorList>
    </citation>
    <scope>NUCLEOTIDE SEQUENCE</scope>
</reference>
<feature type="compositionally biased region" description="Basic and acidic residues" evidence="2">
    <location>
        <begin position="1"/>
        <end position="12"/>
    </location>
</feature>
<dbReference type="Pfam" id="PF12936">
    <property type="entry name" value="Kri1_C"/>
    <property type="match status" value="1"/>
</dbReference>
<feature type="compositionally biased region" description="Basic and acidic residues" evidence="2">
    <location>
        <begin position="253"/>
        <end position="264"/>
    </location>
</feature>
<feature type="region of interest" description="Disordered" evidence="2">
    <location>
        <begin position="1"/>
        <end position="94"/>
    </location>
</feature>
<feature type="compositionally biased region" description="Basic and acidic residues" evidence="2">
    <location>
        <begin position="365"/>
        <end position="381"/>
    </location>
</feature>
<evidence type="ECO:0000313" key="5">
    <source>
        <dbReference type="Proteomes" id="UP001497522"/>
    </source>
</evidence>
<feature type="region of interest" description="Disordered" evidence="2">
    <location>
        <begin position="117"/>
        <end position="144"/>
    </location>
</feature>
<accession>A0ABP1BWZ9</accession>
<name>A0ABP1BWZ9_9BRYO</name>
<feature type="compositionally biased region" description="Basic residues" evidence="2">
    <location>
        <begin position="673"/>
        <end position="682"/>
    </location>
</feature>
<keyword evidence="5" id="KW-1185">Reference proteome</keyword>
<organism evidence="4 5">
    <name type="scientific">Sphagnum jensenii</name>
    <dbReference type="NCBI Taxonomy" id="128206"/>
    <lineage>
        <taxon>Eukaryota</taxon>
        <taxon>Viridiplantae</taxon>
        <taxon>Streptophyta</taxon>
        <taxon>Embryophyta</taxon>
        <taxon>Bryophyta</taxon>
        <taxon>Sphagnophytina</taxon>
        <taxon>Sphagnopsida</taxon>
        <taxon>Sphagnales</taxon>
        <taxon>Sphagnaceae</taxon>
        <taxon>Sphagnum</taxon>
    </lineage>
</organism>
<dbReference type="InterPro" id="IPR018034">
    <property type="entry name" value="Kri1"/>
</dbReference>
<evidence type="ECO:0000313" key="4">
    <source>
        <dbReference type="EMBL" id="CAK9880954.1"/>
    </source>
</evidence>
<feature type="compositionally biased region" description="Acidic residues" evidence="2">
    <location>
        <begin position="119"/>
        <end position="132"/>
    </location>
</feature>
<feature type="compositionally biased region" description="Acidic residues" evidence="2">
    <location>
        <begin position="22"/>
        <end position="32"/>
    </location>
</feature>
<feature type="region of interest" description="Disordered" evidence="2">
    <location>
        <begin position="435"/>
        <end position="476"/>
    </location>
</feature>